<dbReference type="OrthoDB" id="9785122at2"/>
<dbReference type="EMBL" id="FQWE01000001">
    <property type="protein sequence ID" value="SHF76127.1"/>
    <property type="molecule type" value="Genomic_DNA"/>
</dbReference>
<gene>
    <name evidence="2" type="ORF">SAMN05444396_101256</name>
</gene>
<dbReference type="Pfam" id="PF07661">
    <property type="entry name" value="MORN_2"/>
    <property type="match status" value="2"/>
</dbReference>
<dbReference type="SUPFAM" id="SSF82185">
    <property type="entry name" value="Histone H3 K4-specific methyltransferase SET7/9 N-terminal domain"/>
    <property type="match status" value="2"/>
</dbReference>
<feature type="signal peptide" evidence="1">
    <location>
        <begin position="1"/>
        <end position="26"/>
    </location>
</feature>
<dbReference type="RefSeq" id="WP_072987148.1">
    <property type="nucleotide sequence ID" value="NZ_FQWE01000001.1"/>
</dbReference>
<feature type="chain" id="PRO_5012386624" evidence="1">
    <location>
        <begin position="27"/>
        <end position="238"/>
    </location>
</feature>
<dbReference type="Proteomes" id="UP000184036">
    <property type="component" value="Unassembled WGS sequence"/>
</dbReference>
<dbReference type="InterPro" id="IPR011652">
    <property type="entry name" value="MORN_2"/>
</dbReference>
<evidence type="ECO:0000256" key="1">
    <source>
        <dbReference type="SAM" id="SignalP"/>
    </source>
</evidence>
<dbReference type="Gene3D" id="3.90.930.1">
    <property type="match status" value="1"/>
</dbReference>
<organism evidence="2 3">
    <name type="scientific">Flavobacterium segetis</name>
    <dbReference type="NCBI Taxonomy" id="271157"/>
    <lineage>
        <taxon>Bacteria</taxon>
        <taxon>Pseudomonadati</taxon>
        <taxon>Bacteroidota</taxon>
        <taxon>Flavobacteriia</taxon>
        <taxon>Flavobacteriales</taxon>
        <taxon>Flavobacteriaceae</taxon>
        <taxon>Flavobacterium</taxon>
    </lineage>
</organism>
<evidence type="ECO:0000313" key="2">
    <source>
        <dbReference type="EMBL" id="SHF76127.1"/>
    </source>
</evidence>
<proteinExistence type="predicted"/>
<dbReference type="STRING" id="271157.SAMN05444396_101256"/>
<sequence length="238" mass="27581">MTFIFKRKYFSYSVVVSLLNIWVSHAQSTYNKIDERGKKNGLWIGTYNESKRPKYEGNFVHGKEVGVFKFYDDTKAKSLIATREFNPNDDSAFTIFYDQKYYKVSEGKVMNKLFEGEWKYFHQESNTIMTIENYSKGKLEGLRTVFYGSGKIAEEQVYKNNVKDGLYKKFTEKGILLEESNFKNGLYEGAAIFRDANGDVASKGIFAKGKKVGMWQFYEKGKLIKEVNMSLPANRLKD</sequence>
<keyword evidence="1" id="KW-0732">Signal</keyword>
<protein>
    <submittedName>
        <fullName evidence="2">MORN repeat variant</fullName>
    </submittedName>
</protein>
<reference evidence="3" key="1">
    <citation type="submission" date="2016-11" db="EMBL/GenBank/DDBJ databases">
        <authorList>
            <person name="Varghese N."/>
            <person name="Submissions S."/>
        </authorList>
    </citation>
    <scope>NUCLEOTIDE SEQUENCE [LARGE SCALE GENOMIC DNA]</scope>
    <source>
        <strain evidence="3">DSM 19741</strain>
    </source>
</reference>
<dbReference type="AlphaFoldDB" id="A0A1M5EAA0"/>
<dbReference type="Gene3D" id="2.20.110.10">
    <property type="entry name" value="Histone H3 K4-specific methyltransferase SET7/9 N-terminal domain"/>
    <property type="match status" value="1"/>
</dbReference>
<accession>A0A1M5EAA0</accession>
<name>A0A1M5EAA0_9FLAO</name>
<evidence type="ECO:0000313" key="3">
    <source>
        <dbReference type="Proteomes" id="UP000184036"/>
    </source>
</evidence>
<keyword evidence="3" id="KW-1185">Reference proteome</keyword>